<sequence length="482" mass="52879">MNRNEFLKRMGLGTVAFAAGPSLLTSCMDHGMNGEAPTIKDGEFKTALKIPVTINATSSLSAQVGRDTLAAAGEVAVLGYGGGLLGPTIRVQKNQNVNLNFTNELTEHTNIHWHGLVIPAAMDGHPDHMVMPNKSFNFQFAVNQQAGTNWYHPHLHGLTGKQVTEGLAGLFIIESDEEKALNLPSGVHEIPLIIQDKRLNANGTIKYNPAMTEVMTGFMGDTILVNGTHKPFLEVGTRFYRFRVLNGSTARIYNLALSNGADFYVIGSDGGILPQPERVKTLMLGSGERADILIDFSDVAVGKMVYLMNEEFSGMGDAQGKQTYKIMSFDVNRSENEDFMLPASLIPFTKLSGASQTRPFKLTMSMGHSKAGMHKINGKVFDAARIDQSVSFGATEIWEFDNSTGDEAHPMHVHGVQFQVVARTGGRNTILPQEKGWKDTVLLAPKEKVQVIMKFEQKGKFVVHCHNLEHEDDGMMLNFEVV</sequence>
<dbReference type="InterPro" id="IPR001117">
    <property type="entry name" value="Cu-oxidase_2nd"/>
</dbReference>
<dbReference type="GO" id="GO:0016491">
    <property type="term" value="F:oxidoreductase activity"/>
    <property type="evidence" value="ECO:0007669"/>
    <property type="project" value="UniProtKB-KW"/>
</dbReference>
<dbReference type="InterPro" id="IPR011707">
    <property type="entry name" value="Cu-oxidase-like_N"/>
</dbReference>
<dbReference type="InterPro" id="IPR002355">
    <property type="entry name" value="Cu_oxidase_Cu_BS"/>
</dbReference>
<dbReference type="GO" id="GO:0005507">
    <property type="term" value="F:copper ion binding"/>
    <property type="evidence" value="ECO:0007669"/>
    <property type="project" value="InterPro"/>
</dbReference>
<keyword evidence="9" id="KW-1185">Reference proteome</keyword>
<dbReference type="Proteomes" id="UP000321927">
    <property type="component" value="Unassembled WGS sequence"/>
</dbReference>
<dbReference type="AlphaFoldDB" id="A0A2W7SQ21"/>
<dbReference type="RefSeq" id="WP_086502668.1">
    <property type="nucleotide sequence ID" value="NZ_MSSV01000018.1"/>
</dbReference>
<dbReference type="EMBL" id="VORV01000013">
    <property type="protein sequence ID" value="TXD76265.1"/>
    <property type="molecule type" value="Genomic_DNA"/>
</dbReference>
<dbReference type="InterPro" id="IPR033138">
    <property type="entry name" value="Cu_oxidase_CS"/>
</dbReference>
<keyword evidence="2" id="KW-0560">Oxidoreductase</keyword>
<dbReference type="EMBL" id="QKZU01000014">
    <property type="protein sequence ID" value="PZX52792.1"/>
    <property type="molecule type" value="Genomic_DNA"/>
</dbReference>
<evidence type="ECO:0000313" key="8">
    <source>
        <dbReference type="Proteomes" id="UP000249115"/>
    </source>
</evidence>
<dbReference type="Gene3D" id="2.60.40.420">
    <property type="entry name" value="Cupredoxins - blue copper proteins"/>
    <property type="match status" value="3"/>
</dbReference>
<dbReference type="Pfam" id="PF00394">
    <property type="entry name" value="Cu-oxidase"/>
    <property type="match status" value="1"/>
</dbReference>
<evidence type="ECO:0000259" key="3">
    <source>
        <dbReference type="Pfam" id="PF00394"/>
    </source>
</evidence>
<dbReference type="SUPFAM" id="SSF49503">
    <property type="entry name" value="Cupredoxins"/>
    <property type="match status" value="3"/>
</dbReference>
<dbReference type="PROSITE" id="PS51257">
    <property type="entry name" value="PROKAR_LIPOPROTEIN"/>
    <property type="match status" value="1"/>
</dbReference>
<dbReference type="PANTHER" id="PTHR48267:SF1">
    <property type="entry name" value="BILIRUBIN OXIDASE"/>
    <property type="match status" value="1"/>
</dbReference>
<evidence type="ECO:0000256" key="2">
    <source>
        <dbReference type="ARBA" id="ARBA00023002"/>
    </source>
</evidence>
<keyword evidence="1" id="KW-0479">Metal-binding</keyword>
<dbReference type="PROSITE" id="PS00080">
    <property type="entry name" value="MULTICOPPER_OXIDASE2"/>
    <property type="match status" value="1"/>
</dbReference>
<dbReference type="InterPro" id="IPR008972">
    <property type="entry name" value="Cupredoxin"/>
</dbReference>
<proteinExistence type="predicted"/>
<feature type="domain" description="Plastocyanin-like" evidence="3">
    <location>
        <begin position="220"/>
        <end position="309"/>
    </location>
</feature>
<gene>
    <name evidence="7" type="ORF">ESW18_16930</name>
    <name evidence="6" type="ORF">LV84_03402</name>
</gene>
<evidence type="ECO:0000259" key="4">
    <source>
        <dbReference type="Pfam" id="PF07731"/>
    </source>
</evidence>
<reference evidence="7 9" key="2">
    <citation type="submission" date="2019-08" db="EMBL/GenBank/DDBJ databases">
        <title>Genome of Algoriphagus ratkowskyi IC026.</title>
        <authorList>
            <person name="Bowman J.P."/>
        </authorList>
    </citation>
    <scope>NUCLEOTIDE SEQUENCE [LARGE SCALE GENOMIC DNA]</scope>
    <source>
        <strain evidence="7 9">IC026</strain>
    </source>
</reference>
<organism evidence="6 8">
    <name type="scientific">Algoriphagus ratkowskyi</name>
    <dbReference type="NCBI Taxonomy" id="57028"/>
    <lineage>
        <taxon>Bacteria</taxon>
        <taxon>Pseudomonadati</taxon>
        <taxon>Bacteroidota</taxon>
        <taxon>Cytophagia</taxon>
        <taxon>Cytophagales</taxon>
        <taxon>Cyclobacteriaceae</taxon>
        <taxon>Algoriphagus</taxon>
    </lineage>
</organism>
<dbReference type="OrthoDB" id="9757546at2"/>
<name>A0A2W7SQ21_9BACT</name>
<reference evidence="6 8" key="1">
    <citation type="submission" date="2018-06" db="EMBL/GenBank/DDBJ databases">
        <title>Genomic Encyclopedia of Archaeal and Bacterial Type Strains, Phase II (KMG-II): from individual species to whole genera.</title>
        <authorList>
            <person name="Goeker M."/>
        </authorList>
    </citation>
    <scope>NUCLEOTIDE SEQUENCE [LARGE SCALE GENOMIC DNA]</scope>
    <source>
        <strain evidence="6 8">DSM 22686</strain>
    </source>
</reference>
<evidence type="ECO:0000313" key="6">
    <source>
        <dbReference type="EMBL" id="PZX52792.1"/>
    </source>
</evidence>
<dbReference type="PROSITE" id="PS00079">
    <property type="entry name" value="MULTICOPPER_OXIDASE1"/>
    <property type="match status" value="1"/>
</dbReference>
<comment type="caution">
    <text evidence="6">The sequence shown here is derived from an EMBL/GenBank/DDBJ whole genome shotgun (WGS) entry which is preliminary data.</text>
</comment>
<evidence type="ECO:0000313" key="7">
    <source>
        <dbReference type="EMBL" id="TXD76265.1"/>
    </source>
</evidence>
<protein>
    <submittedName>
        <fullName evidence="7">Bilirubin oxidase</fullName>
    </submittedName>
    <submittedName>
        <fullName evidence="6">FtsP/CotA-like multicopper oxidase with cupredoxin domain</fullName>
    </submittedName>
</protein>
<dbReference type="PANTHER" id="PTHR48267">
    <property type="entry name" value="CUPREDOXIN SUPERFAMILY PROTEIN"/>
    <property type="match status" value="1"/>
</dbReference>
<dbReference type="Proteomes" id="UP000249115">
    <property type="component" value="Unassembled WGS sequence"/>
</dbReference>
<dbReference type="Pfam" id="PF07732">
    <property type="entry name" value="Cu-oxidase_3"/>
    <property type="match status" value="1"/>
</dbReference>
<dbReference type="InterPro" id="IPR045087">
    <property type="entry name" value="Cu-oxidase_fam"/>
</dbReference>
<evidence type="ECO:0000313" key="9">
    <source>
        <dbReference type="Proteomes" id="UP000321927"/>
    </source>
</evidence>
<accession>A0A2W7SQ21</accession>
<feature type="domain" description="Plastocyanin-like" evidence="5">
    <location>
        <begin position="72"/>
        <end position="177"/>
    </location>
</feature>
<dbReference type="Pfam" id="PF07731">
    <property type="entry name" value="Cu-oxidase_2"/>
    <property type="match status" value="1"/>
</dbReference>
<evidence type="ECO:0000259" key="5">
    <source>
        <dbReference type="Pfam" id="PF07732"/>
    </source>
</evidence>
<dbReference type="InterPro" id="IPR011706">
    <property type="entry name" value="Cu-oxidase_C"/>
</dbReference>
<feature type="domain" description="Plastocyanin-like" evidence="4">
    <location>
        <begin position="357"/>
        <end position="481"/>
    </location>
</feature>
<evidence type="ECO:0000256" key="1">
    <source>
        <dbReference type="ARBA" id="ARBA00022723"/>
    </source>
</evidence>